<dbReference type="EMBL" id="JAVFKY010000001">
    <property type="protein sequence ID" value="KAK5582400.1"/>
    <property type="molecule type" value="Genomic_DNA"/>
</dbReference>
<feature type="compositionally biased region" description="Low complexity" evidence="5">
    <location>
        <begin position="308"/>
        <end position="321"/>
    </location>
</feature>
<dbReference type="AlphaFoldDB" id="A0AAN7U6T8"/>
<evidence type="ECO:0000256" key="2">
    <source>
        <dbReference type="ARBA" id="ARBA00022692"/>
    </source>
</evidence>
<comment type="subcellular location">
    <subcellularLocation>
        <location evidence="1">Membrane</location>
        <topology evidence="1">Multi-pass membrane protein</topology>
    </subcellularLocation>
</comment>
<evidence type="ECO:0008006" key="9">
    <source>
        <dbReference type="Google" id="ProtNLM"/>
    </source>
</evidence>
<evidence type="ECO:0000313" key="7">
    <source>
        <dbReference type="EMBL" id="KAK5582400.1"/>
    </source>
</evidence>
<proteinExistence type="predicted"/>
<feature type="transmembrane region" description="Helical" evidence="6">
    <location>
        <begin position="137"/>
        <end position="157"/>
    </location>
</feature>
<evidence type="ECO:0000256" key="1">
    <source>
        <dbReference type="ARBA" id="ARBA00004141"/>
    </source>
</evidence>
<gene>
    <name evidence="7" type="ORF">RB653_003983</name>
</gene>
<sequence>MYNHNSDDNINNDGSTIVYPEFIPMSNQIGPVGSTNSYLNNMRREMLSIVNNNNINNNNNNNGDGNNNSSDSGNNTNNDSIIININADDNRINISKSGFSTISNATSNENLNKTLLENNEISSINDMDRDDDEYKRYSNFISSLSYITFIGAAIVLINQKKSVYIQFHAYQSFYISMGVIGFQFLLIWSNVLSIILWSLYLLFTIFMFFKISFGRYSTIYKLPVIGNISEQKAKLRSQEYAQYFKYHEDLFIKESREFLIRQSNLNNNSNNPTNRDIGINQNGNGNNNGHQRINSNTSSVVMSSDVESTLNSSGSNSSIYSDIQNDIGTNEE</sequence>
<feature type="region of interest" description="Disordered" evidence="5">
    <location>
        <begin position="264"/>
        <end position="332"/>
    </location>
</feature>
<feature type="compositionally biased region" description="Low complexity" evidence="5">
    <location>
        <begin position="264"/>
        <end position="296"/>
    </location>
</feature>
<keyword evidence="3 6" id="KW-1133">Transmembrane helix</keyword>
<dbReference type="Proteomes" id="UP001344447">
    <property type="component" value="Unassembled WGS sequence"/>
</dbReference>
<evidence type="ECO:0000256" key="4">
    <source>
        <dbReference type="ARBA" id="ARBA00023136"/>
    </source>
</evidence>
<reference evidence="7 8" key="1">
    <citation type="submission" date="2023-11" db="EMBL/GenBank/DDBJ databases">
        <title>Dfirmibasis_genome.</title>
        <authorList>
            <person name="Edelbroek B."/>
            <person name="Kjellin J."/>
            <person name="Jerlstrom-Hultqvist J."/>
            <person name="Soderbom F."/>
        </authorList>
    </citation>
    <scope>NUCLEOTIDE SEQUENCE [LARGE SCALE GENOMIC DNA]</scope>
    <source>
        <strain evidence="7 8">TNS-C-14</strain>
    </source>
</reference>
<evidence type="ECO:0000256" key="5">
    <source>
        <dbReference type="SAM" id="MobiDB-lite"/>
    </source>
</evidence>
<evidence type="ECO:0000256" key="6">
    <source>
        <dbReference type="SAM" id="Phobius"/>
    </source>
</evidence>
<dbReference type="GO" id="GO:0016020">
    <property type="term" value="C:membrane"/>
    <property type="evidence" value="ECO:0007669"/>
    <property type="project" value="UniProtKB-SubCell"/>
</dbReference>
<keyword evidence="8" id="KW-1185">Reference proteome</keyword>
<organism evidence="7 8">
    <name type="scientific">Dictyostelium firmibasis</name>
    <dbReference type="NCBI Taxonomy" id="79012"/>
    <lineage>
        <taxon>Eukaryota</taxon>
        <taxon>Amoebozoa</taxon>
        <taxon>Evosea</taxon>
        <taxon>Eumycetozoa</taxon>
        <taxon>Dictyostelia</taxon>
        <taxon>Dictyosteliales</taxon>
        <taxon>Dictyosteliaceae</taxon>
        <taxon>Dictyostelium</taxon>
    </lineage>
</organism>
<keyword evidence="2 6" id="KW-0812">Transmembrane</keyword>
<accession>A0AAN7U6T8</accession>
<evidence type="ECO:0000313" key="8">
    <source>
        <dbReference type="Proteomes" id="UP001344447"/>
    </source>
</evidence>
<keyword evidence="4 6" id="KW-0472">Membrane</keyword>
<feature type="compositionally biased region" description="Polar residues" evidence="5">
    <location>
        <begin position="322"/>
        <end position="332"/>
    </location>
</feature>
<feature type="region of interest" description="Disordered" evidence="5">
    <location>
        <begin position="52"/>
        <end position="75"/>
    </location>
</feature>
<dbReference type="PANTHER" id="PTHR36460">
    <property type="entry name" value="UPF0132 DOMAIN PROTEIN (AFU_ORTHOLOGUE AFUA_3G10255)"/>
    <property type="match status" value="1"/>
</dbReference>
<evidence type="ECO:0000256" key="3">
    <source>
        <dbReference type="ARBA" id="ARBA00022989"/>
    </source>
</evidence>
<dbReference type="PANTHER" id="PTHR36460:SF1">
    <property type="entry name" value="UPF0132 DOMAIN PROTEIN (AFU_ORTHOLOGUE AFUA_3G10255)"/>
    <property type="match status" value="1"/>
</dbReference>
<comment type="caution">
    <text evidence="7">The sequence shown here is derived from an EMBL/GenBank/DDBJ whole genome shotgun (WGS) entry which is preliminary data.</text>
</comment>
<protein>
    <recommendedName>
        <fullName evidence="9">Transmembrane protein</fullName>
    </recommendedName>
</protein>
<name>A0AAN7U6T8_9MYCE</name>
<feature type="compositionally biased region" description="Polar residues" evidence="5">
    <location>
        <begin position="297"/>
        <end position="307"/>
    </location>
</feature>